<dbReference type="InterPro" id="IPR003783">
    <property type="entry name" value="Regulatory_RecX"/>
</dbReference>
<evidence type="ECO:0000259" key="6">
    <source>
        <dbReference type="Pfam" id="PF02631"/>
    </source>
</evidence>
<proteinExistence type="inferred from homology"/>
<dbReference type="GO" id="GO:0005737">
    <property type="term" value="C:cytoplasm"/>
    <property type="evidence" value="ECO:0007669"/>
    <property type="project" value="UniProtKB-SubCell"/>
</dbReference>
<comment type="similarity">
    <text evidence="2 5">Belongs to the RecX family.</text>
</comment>
<dbReference type="GO" id="GO:0006282">
    <property type="term" value="P:regulation of DNA repair"/>
    <property type="evidence" value="ECO:0007669"/>
    <property type="project" value="UniProtKB-UniRule"/>
</dbReference>
<organism evidence="9 10">
    <name type="scientific">Naumannella cuiyingiana</name>
    <dbReference type="NCBI Taxonomy" id="1347891"/>
    <lineage>
        <taxon>Bacteria</taxon>
        <taxon>Bacillati</taxon>
        <taxon>Actinomycetota</taxon>
        <taxon>Actinomycetes</taxon>
        <taxon>Propionibacteriales</taxon>
        <taxon>Propionibacteriaceae</taxon>
        <taxon>Naumannella</taxon>
    </lineage>
</organism>
<evidence type="ECO:0000256" key="3">
    <source>
        <dbReference type="ARBA" id="ARBA00018111"/>
    </source>
</evidence>
<dbReference type="InterPro" id="IPR053925">
    <property type="entry name" value="RecX_HTH_3rd"/>
</dbReference>
<dbReference type="HAMAP" id="MF_01114">
    <property type="entry name" value="RecX"/>
    <property type="match status" value="1"/>
</dbReference>
<dbReference type="InterPro" id="IPR053926">
    <property type="entry name" value="RecX_HTH_1st"/>
</dbReference>
<reference evidence="9 10" key="1">
    <citation type="submission" date="2020-07" db="EMBL/GenBank/DDBJ databases">
        <title>Sequencing the genomes of 1000 actinobacteria strains.</title>
        <authorList>
            <person name="Klenk H.-P."/>
        </authorList>
    </citation>
    <scope>NUCLEOTIDE SEQUENCE [LARGE SCALE GENOMIC DNA]</scope>
    <source>
        <strain evidence="9 10">DSM 103164</strain>
    </source>
</reference>
<feature type="domain" description="RecX first three-helical" evidence="8">
    <location>
        <begin position="1"/>
        <end position="34"/>
    </location>
</feature>
<dbReference type="Pfam" id="PF02631">
    <property type="entry name" value="RecX_HTH2"/>
    <property type="match status" value="1"/>
</dbReference>
<name>A0A7Z0IMD5_9ACTN</name>
<dbReference type="AlphaFoldDB" id="A0A7Z0IMD5"/>
<feature type="domain" description="RecX second three-helical" evidence="6">
    <location>
        <begin position="42"/>
        <end position="82"/>
    </location>
</feature>
<dbReference type="Pfam" id="PF21981">
    <property type="entry name" value="RecX_HTH3"/>
    <property type="match status" value="1"/>
</dbReference>
<protein>
    <recommendedName>
        <fullName evidence="3 5">Regulatory protein RecX</fullName>
    </recommendedName>
</protein>
<feature type="domain" description="RecX third three-helical" evidence="7">
    <location>
        <begin position="89"/>
        <end position="136"/>
    </location>
</feature>
<dbReference type="EMBL" id="JACBZS010000001">
    <property type="protein sequence ID" value="NYI72501.1"/>
    <property type="molecule type" value="Genomic_DNA"/>
</dbReference>
<evidence type="ECO:0000259" key="7">
    <source>
        <dbReference type="Pfam" id="PF21981"/>
    </source>
</evidence>
<dbReference type="PANTHER" id="PTHR33602:SF1">
    <property type="entry name" value="REGULATORY PROTEIN RECX FAMILY PROTEIN"/>
    <property type="match status" value="1"/>
</dbReference>
<dbReference type="InterPro" id="IPR053924">
    <property type="entry name" value="RecX_HTH_2nd"/>
</dbReference>
<evidence type="ECO:0000256" key="1">
    <source>
        <dbReference type="ARBA" id="ARBA00004496"/>
    </source>
</evidence>
<evidence type="ECO:0000313" key="9">
    <source>
        <dbReference type="EMBL" id="NYI72501.1"/>
    </source>
</evidence>
<accession>A0A7Z0IMD5</accession>
<comment type="function">
    <text evidence="5">Modulates RecA activity.</text>
</comment>
<evidence type="ECO:0000259" key="8">
    <source>
        <dbReference type="Pfam" id="PF21982"/>
    </source>
</evidence>
<evidence type="ECO:0000256" key="5">
    <source>
        <dbReference type="HAMAP-Rule" id="MF_01114"/>
    </source>
</evidence>
<comment type="caution">
    <text evidence="9">The sequence shown here is derived from an EMBL/GenBank/DDBJ whole genome shotgun (WGS) entry which is preliminary data.</text>
</comment>
<evidence type="ECO:0000256" key="4">
    <source>
        <dbReference type="ARBA" id="ARBA00022490"/>
    </source>
</evidence>
<keyword evidence="4 5" id="KW-0963">Cytoplasm</keyword>
<evidence type="ECO:0000256" key="2">
    <source>
        <dbReference type="ARBA" id="ARBA00009695"/>
    </source>
</evidence>
<dbReference type="Proteomes" id="UP000527616">
    <property type="component" value="Unassembled WGS sequence"/>
</dbReference>
<sequence length="157" mass="17032">MRQLTGQARTRVELERILARKGIPEDAARAVLDRIGEVGLVDDQAFAQAWVESRQQRRHLSRSALKRELAGKGVEPEVITDAVAGVDSDDELGAARALAEKKTRSMGGLDPEVRRRRLAGALARRGFGPGIVYRVLDEMAGGLDESAVEDAMRTGDG</sequence>
<keyword evidence="10" id="KW-1185">Reference proteome</keyword>
<dbReference type="InterPro" id="IPR036388">
    <property type="entry name" value="WH-like_DNA-bd_sf"/>
</dbReference>
<evidence type="ECO:0000313" key="10">
    <source>
        <dbReference type="Proteomes" id="UP000527616"/>
    </source>
</evidence>
<comment type="subcellular location">
    <subcellularLocation>
        <location evidence="1 5">Cytoplasm</location>
    </subcellularLocation>
</comment>
<dbReference type="Pfam" id="PF21982">
    <property type="entry name" value="RecX_HTH1"/>
    <property type="match status" value="1"/>
</dbReference>
<dbReference type="PANTHER" id="PTHR33602">
    <property type="entry name" value="REGULATORY PROTEIN RECX FAMILY PROTEIN"/>
    <property type="match status" value="1"/>
</dbReference>
<dbReference type="Gene3D" id="1.10.10.10">
    <property type="entry name" value="Winged helix-like DNA-binding domain superfamily/Winged helix DNA-binding domain"/>
    <property type="match status" value="2"/>
</dbReference>
<gene>
    <name evidence="5" type="primary">recX</name>
    <name evidence="9" type="ORF">GGQ54_003061</name>
</gene>